<gene>
    <name evidence="5" type="ORF">STAS_09099</name>
</gene>
<protein>
    <recommendedName>
        <fullName evidence="3">Cysteine proteinase inhibitor</fullName>
    </recommendedName>
</protein>
<dbReference type="Gene3D" id="3.10.450.10">
    <property type="match status" value="1"/>
</dbReference>
<evidence type="ECO:0000313" key="6">
    <source>
        <dbReference type="Proteomes" id="UP000325081"/>
    </source>
</evidence>
<name>A0A5A7PK63_STRAF</name>
<dbReference type="Proteomes" id="UP000325081">
    <property type="component" value="Unassembled WGS sequence"/>
</dbReference>
<evidence type="ECO:0000256" key="2">
    <source>
        <dbReference type="ARBA" id="ARBA00022704"/>
    </source>
</evidence>
<feature type="domain" description="Cystatin" evidence="4">
    <location>
        <begin position="54"/>
        <end position="125"/>
    </location>
</feature>
<evidence type="ECO:0000313" key="5">
    <source>
        <dbReference type="EMBL" id="GER33002.1"/>
    </source>
</evidence>
<organism evidence="5 6">
    <name type="scientific">Striga asiatica</name>
    <name type="common">Asiatic witchweed</name>
    <name type="synonym">Buchnera asiatica</name>
    <dbReference type="NCBI Taxonomy" id="4170"/>
    <lineage>
        <taxon>Eukaryota</taxon>
        <taxon>Viridiplantae</taxon>
        <taxon>Streptophyta</taxon>
        <taxon>Embryophyta</taxon>
        <taxon>Tracheophyta</taxon>
        <taxon>Spermatophyta</taxon>
        <taxon>Magnoliopsida</taxon>
        <taxon>eudicotyledons</taxon>
        <taxon>Gunneridae</taxon>
        <taxon>Pentapetalae</taxon>
        <taxon>asterids</taxon>
        <taxon>lamiids</taxon>
        <taxon>Lamiales</taxon>
        <taxon>Orobanchaceae</taxon>
        <taxon>Buchnereae</taxon>
        <taxon>Striga</taxon>
    </lineage>
</organism>
<dbReference type="SUPFAM" id="SSF54403">
    <property type="entry name" value="Cystatin/monellin"/>
    <property type="match status" value="1"/>
</dbReference>
<comment type="caution">
    <text evidence="5">The sequence shown here is derived from an EMBL/GenBank/DDBJ whole genome shotgun (WGS) entry which is preliminary data.</text>
</comment>
<dbReference type="PANTHER" id="PTHR11413:SF116">
    <property type="entry name" value="MULTICYSTATIN"/>
    <property type="match status" value="1"/>
</dbReference>
<evidence type="ECO:0000256" key="3">
    <source>
        <dbReference type="RuleBase" id="RU362130"/>
    </source>
</evidence>
<proteinExistence type="inferred from homology"/>
<sequence>MENSLVFNYSEYMDDLNNSEGFYVTPSRDGSTLLGGIRPAGEFSGEDRIRRKAEAAARYAVEEHNNNNKNFENGNRLNFLEIVNLNVEPTAGELYYITLAAADESSGEVSRYEVKVWEKVNTGYKVQIFRLAPYSIKSSDKVGNGICCVGVDSLLPWMDETYLYYKCFYRIRRQLLGLEVKQDIKKGSCKGVLWLKNCADSEEILKRYDGKNMPCTNQLYDFDMRNLS</sequence>
<keyword evidence="1 3" id="KW-0646">Protease inhibitor</keyword>
<dbReference type="Pfam" id="PF16845">
    <property type="entry name" value="SQAPI"/>
    <property type="match status" value="1"/>
</dbReference>
<dbReference type="OrthoDB" id="904372at2759"/>
<keyword evidence="2 3" id="KW-0789">Thiol protease inhibitor</keyword>
<dbReference type="PANTHER" id="PTHR11413">
    <property type="entry name" value="CYSTATIN FAMILY MEMBER"/>
    <property type="match status" value="1"/>
</dbReference>
<evidence type="ECO:0000256" key="1">
    <source>
        <dbReference type="ARBA" id="ARBA00022690"/>
    </source>
</evidence>
<comment type="similarity">
    <text evidence="3">Belongs to the cystatin family. Phytocystatin subfamily.</text>
</comment>
<dbReference type="InterPro" id="IPR046350">
    <property type="entry name" value="Cystatin_sf"/>
</dbReference>
<evidence type="ECO:0000259" key="4">
    <source>
        <dbReference type="Pfam" id="PF16845"/>
    </source>
</evidence>
<dbReference type="InterPro" id="IPR000010">
    <property type="entry name" value="Cystatin_dom"/>
</dbReference>
<dbReference type="InterPro" id="IPR027214">
    <property type="entry name" value="Cystatin"/>
</dbReference>
<dbReference type="AlphaFoldDB" id="A0A5A7PK63"/>
<reference evidence="6" key="1">
    <citation type="journal article" date="2019" name="Curr. Biol.">
        <title>Genome Sequence of Striga asiatica Provides Insight into the Evolution of Plant Parasitism.</title>
        <authorList>
            <person name="Yoshida S."/>
            <person name="Kim S."/>
            <person name="Wafula E.K."/>
            <person name="Tanskanen J."/>
            <person name="Kim Y.M."/>
            <person name="Honaas L."/>
            <person name="Yang Z."/>
            <person name="Spallek T."/>
            <person name="Conn C.E."/>
            <person name="Ichihashi Y."/>
            <person name="Cheong K."/>
            <person name="Cui S."/>
            <person name="Der J.P."/>
            <person name="Gundlach H."/>
            <person name="Jiao Y."/>
            <person name="Hori C."/>
            <person name="Ishida J.K."/>
            <person name="Kasahara H."/>
            <person name="Kiba T."/>
            <person name="Kim M.S."/>
            <person name="Koo N."/>
            <person name="Laohavisit A."/>
            <person name="Lee Y.H."/>
            <person name="Lumba S."/>
            <person name="McCourt P."/>
            <person name="Mortimer J.C."/>
            <person name="Mutuku J.M."/>
            <person name="Nomura T."/>
            <person name="Sasaki-Sekimoto Y."/>
            <person name="Seto Y."/>
            <person name="Wang Y."/>
            <person name="Wakatake T."/>
            <person name="Sakakibara H."/>
            <person name="Demura T."/>
            <person name="Yamaguchi S."/>
            <person name="Yoneyama K."/>
            <person name="Manabe R.I."/>
            <person name="Nelson D.C."/>
            <person name="Schulman A.H."/>
            <person name="Timko M.P."/>
            <person name="dePamphilis C.W."/>
            <person name="Choi D."/>
            <person name="Shirasu K."/>
        </authorList>
    </citation>
    <scope>NUCLEOTIDE SEQUENCE [LARGE SCALE GENOMIC DNA]</scope>
    <source>
        <strain evidence="6">cv. UVA1</strain>
    </source>
</reference>
<dbReference type="GO" id="GO:0004869">
    <property type="term" value="F:cysteine-type endopeptidase inhibitor activity"/>
    <property type="evidence" value="ECO:0007669"/>
    <property type="project" value="UniProtKB-KW"/>
</dbReference>
<accession>A0A5A7PK63</accession>
<keyword evidence="6" id="KW-1185">Reference proteome</keyword>
<dbReference type="EMBL" id="BKCP01004650">
    <property type="protein sequence ID" value="GER33002.1"/>
    <property type="molecule type" value="Genomic_DNA"/>
</dbReference>